<evidence type="ECO:0000313" key="2">
    <source>
        <dbReference type="Proteomes" id="UP000240883"/>
    </source>
</evidence>
<keyword evidence="2" id="KW-1185">Reference proteome</keyword>
<gene>
    <name evidence="1" type="ORF">BS50DRAFT_644411</name>
</gene>
<dbReference type="OrthoDB" id="5985073at2759"/>
<accession>A0A2T2PCZ1</accession>
<dbReference type="EMBL" id="KZ678128">
    <property type="protein sequence ID" value="PSN75520.1"/>
    <property type="molecule type" value="Genomic_DNA"/>
</dbReference>
<dbReference type="STRING" id="1448308.A0A2T2PCZ1"/>
<proteinExistence type="predicted"/>
<dbReference type="Proteomes" id="UP000240883">
    <property type="component" value="Unassembled WGS sequence"/>
</dbReference>
<evidence type="ECO:0000313" key="1">
    <source>
        <dbReference type="EMBL" id="PSN75520.1"/>
    </source>
</evidence>
<dbReference type="AlphaFoldDB" id="A0A2T2PCZ1"/>
<name>A0A2T2PCZ1_CORCC</name>
<sequence length="262" mass="29961">MVADETLFWPVGGDGSTPSWPYLENISIMFHMSTPSGSWYFRGLPGVGATEGFDVDDAYPPHTTIDRDAKDDDEICNMIWEHNCASTRSPDELNDEILVPFLVAFGKATTISMPSLKEFKLRLPLRFYLPADIDVYQGFDSSQVSTTERSYLTWGIAYTRPGMKAFITLPGENFSEHRHLWWLVGEWRPTPELHQSFQKIGERQGEGLAEYLGDENAVDAWLHEIISNRNTIGFRRRSHFCKIDSLTHVRNFQLCKGTEILF</sequence>
<reference evidence="1 2" key="1">
    <citation type="journal article" date="2018" name="Front. Microbiol.">
        <title>Genome-Wide Analysis of Corynespora cassiicola Leaf Fall Disease Putative Effectors.</title>
        <authorList>
            <person name="Lopez D."/>
            <person name="Ribeiro S."/>
            <person name="Label P."/>
            <person name="Fumanal B."/>
            <person name="Venisse J.S."/>
            <person name="Kohler A."/>
            <person name="de Oliveira R.R."/>
            <person name="Labutti K."/>
            <person name="Lipzen A."/>
            <person name="Lail K."/>
            <person name="Bauer D."/>
            <person name="Ohm R.A."/>
            <person name="Barry K.W."/>
            <person name="Spatafora J."/>
            <person name="Grigoriev I.V."/>
            <person name="Martin F.M."/>
            <person name="Pujade-Renaud V."/>
        </authorList>
    </citation>
    <scope>NUCLEOTIDE SEQUENCE [LARGE SCALE GENOMIC DNA]</scope>
    <source>
        <strain evidence="1 2">Philippines</strain>
    </source>
</reference>
<protein>
    <submittedName>
        <fullName evidence="1">Uncharacterized protein</fullName>
    </submittedName>
</protein>
<organism evidence="1 2">
    <name type="scientific">Corynespora cassiicola Philippines</name>
    <dbReference type="NCBI Taxonomy" id="1448308"/>
    <lineage>
        <taxon>Eukaryota</taxon>
        <taxon>Fungi</taxon>
        <taxon>Dikarya</taxon>
        <taxon>Ascomycota</taxon>
        <taxon>Pezizomycotina</taxon>
        <taxon>Dothideomycetes</taxon>
        <taxon>Pleosporomycetidae</taxon>
        <taxon>Pleosporales</taxon>
        <taxon>Corynesporascaceae</taxon>
        <taxon>Corynespora</taxon>
    </lineage>
</organism>